<gene>
    <name evidence="2" type="ORF">SAMN05444267_10548</name>
</gene>
<dbReference type="Gene3D" id="2.30.30.40">
    <property type="entry name" value="SH3 Domains"/>
    <property type="match status" value="1"/>
</dbReference>
<dbReference type="AlphaFoldDB" id="A0A1M7JPL6"/>
<protein>
    <submittedName>
        <fullName evidence="2">SH3 domain-containing protein</fullName>
    </submittedName>
</protein>
<dbReference type="EMBL" id="FRAV01000054">
    <property type="protein sequence ID" value="SHM54944.1"/>
    <property type="molecule type" value="Genomic_DNA"/>
</dbReference>
<dbReference type="STRING" id="1302687.SAMN05444267_10548"/>
<reference evidence="3" key="1">
    <citation type="submission" date="2016-11" db="EMBL/GenBank/DDBJ databases">
        <authorList>
            <person name="Varghese N."/>
            <person name="Submissions S."/>
        </authorList>
    </citation>
    <scope>NUCLEOTIDE SEQUENCE [LARGE SCALE GENOMIC DNA]</scope>
    <source>
        <strain evidence="3">DSM 26899</strain>
    </source>
</reference>
<evidence type="ECO:0000313" key="3">
    <source>
        <dbReference type="Proteomes" id="UP000184364"/>
    </source>
</evidence>
<dbReference type="Pfam" id="PF08239">
    <property type="entry name" value="SH3_3"/>
    <property type="match status" value="1"/>
</dbReference>
<dbReference type="SUPFAM" id="SSF50044">
    <property type="entry name" value="SH3-domain"/>
    <property type="match status" value="1"/>
</dbReference>
<keyword evidence="3" id="KW-1185">Reference proteome</keyword>
<dbReference type="Proteomes" id="UP000184364">
    <property type="component" value="Unassembled WGS sequence"/>
</dbReference>
<dbReference type="InterPro" id="IPR036028">
    <property type="entry name" value="SH3-like_dom_sf"/>
</dbReference>
<dbReference type="PROSITE" id="PS51781">
    <property type="entry name" value="SH3B"/>
    <property type="match status" value="1"/>
</dbReference>
<organism evidence="2 3">
    <name type="scientific">Chryseobacterium polytrichastri</name>
    <dbReference type="NCBI Taxonomy" id="1302687"/>
    <lineage>
        <taxon>Bacteria</taxon>
        <taxon>Pseudomonadati</taxon>
        <taxon>Bacteroidota</taxon>
        <taxon>Flavobacteriia</taxon>
        <taxon>Flavobacteriales</taxon>
        <taxon>Weeksellaceae</taxon>
        <taxon>Chryseobacterium group</taxon>
        <taxon>Chryseobacterium</taxon>
    </lineage>
</organism>
<dbReference type="SMART" id="SM00287">
    <property type="entry name" value="SH3b"/>
    <property type="match status" value="1"/>
</dbReference>
<evidence type="ECO:0000259" key="1">
    <source>
        <dbReference type="PROSITE" id="PS51781"/>
    </source>
</evidence>
<accession>A0A1M7JPL6</accession>
<dbReference type="InterPro" id="IPR003646">
    <property type="entry name" value="SH3-like_bac-type"/>
</dbReference>
<proteinExistence type="predicted"/>
<feature type="domain" description="SH3b" evidence="1">
    <location>
        <begin position="308"/>
        <end position="372"/>
    </location>
</feature>
<name>A0A1M7JPL6_9FLAO</name>
<evidence type="ECO:0000313" key="2">
    <source>
        <dbReference type="EMBL" id="SHM54944.1"/>
    </source>
</evidence>
<sequence>MNLQLYLKWIYVVIMIITTSCSGQNNKKVEQMEETEISILKNALDNNQHELKSDKVFNNKISNYLGIDTNSLSNEGYDEISLNGEDIDYQVSKQGRYIKIGQDILPDLDSVKQKIIIDKEKNPYIESITNLNKILFLDDPTSIALVTHQDKDLATDLVVLFDYEKNKFLMNAALKNIKSLDDQPKYFNWCLLFYNDRKKEEIIRKDLLLELQKSNSELISNLITFITKNKSSVNQKTIDDCLAFLINIKLKESEKNEDWNTNEGFGLLSYCYETDNNLLSRFEKASFFNYSLIKSATEAYKVFNPNGQKDYKIQDPDGYTNLRKDKNTSSEILQQIKSGESIDVLENQGDWWLVKTNEGKQGYVHKSRVKAN</sequence>
<dbReference type="OrthoDB" id="7054664at2"/>